<protein>
    <submittedName>
        <fullName evidence="6">ABC transporter substrate-binding protein</fullName>
    </submittedName>
</protein>
<name>A0ABV4CTJ2_9PSEU</name>
<keyword evidence="7" id="KW-1185">Reference proteome</keyword>
<dbReference type="Gene3D" id="3.10.105.10">
    <property type="entry name" value="Dipeptide-binding Protein, Domain 3"/>
    <property type="match status" value="1"/>
</dbReference>
<evidence type="ECO:0000256" key="2">
    <source>
        <dbReference type="ARBA" id="ARBA00022448"/>
    </source>
</evidence>
<comment type="similarity">
    <text evidence="1">Belongs to the bacterial solute-binding protein 5 family.</text>
</comment>
<sequence length="531" mass="57131">MLNRRAVLLAGPAVLGLLASGCAAPTPAGGSGSDPRSMLLADGYEPESLNPLLGYGLEGASKFYDGLLAFDGRSELRPALAAAPPRPSPDARSWTVTLREGVRFHDGTPFDAEDVVATYRAATDPAYASTVGSDYAMVERVSALDPRTVRFDLAYPYSAFPARMVLGIVPSEALAEPAPLAESPLNTRPVGTGPYELVEWRRGDQMTWRANEDYWGGAPAIKDVTVAFAEDDNTRAQRLRSGEFDGTVLPPVLAESVGRDGYRTVYHETADYRAIALPNDHPVTGDPAVREALNLAVNRQGMIDALLGGHGTPAHTPIPGSMAEEHEPAATFPFDPDRAARILDEAGWRAGPDGVRQRGGQRAEFTVMYFADDSLREDLARAFASDAAAIGVHVELAGVDRAAVPARLDTDGIVLGGGNPVDADPQSYDSLHSSAIGTGTYNNPGKYRNAEVDAALDAARRSTDPAERAAHYRTVQRAYVEDPGLVYLTFIDHAYVMREGVWDGYRPVVEPHTHGTTWGPWWNLQDWKPAA</sequence>
<evidence type="ECO:0000313" key="6">
    <source>
        <dbReference type="EMBL" id="MEY8043282.1"/>
    </source>
</evidence>
<dbReference type="CDD" id="cd08518">
    <property type="entry name" value="PBP2_NikA_DppA_OppA_like_19"/>
    <property type="match status" value="1"/>
</dbReference>
<feature type="chain" id="PRO_5047026584" evidence="4">
    <location>
        <begin position="24"/>
        <end position="531"/>
    </location>
</feature>
<evidence type="ECO:0000259" key="5">
    <source>
        <dbReference type="Pfam" id="PF00496"/>
    </source>
</evidence>
<dbReference type="EMBL" id="JBGEHV010000086">
    <property type="protein sequence ID" value="MEY8043282.1"/>
    <property type="molecule type" value="Genomic_DNA"/>
</dbReference>
<proteinExistence type="inferred from homology"/>
<dbReference type="Pfam" id="PF00496">
    <property type="entry name" value="SBP_bac_5"/>
    <property type="match status" value="1"/>
</dbReference>
<dbReference type="InterPro" id="IPR000914">
    <property type="entry name" value="SBP_5_dom"/>
</dbReference>
<dbReference type="Proteomes" id="UP001564626">
    <property type="component" value="Unassembled WGS sequence"/>
</dbReference>
<evidence type="ECO:0000313" key="7">
    <source>
        <dbReference type="Proteomes" id="UP001564626"/>
    </source>
</evidence>
<dbReference type="InterPro" id="IPR039424">
    <property type="entry name" value="SBP_5"/>
</dbReference>
<reference evidence="6 7" key="1">
    <citation type="submission" date="2024-08" db="EMBL/GenBank/DDBJ databases">
        <title>Genome mining of Saccharopolyspora cebuensis PGLac3 from Nigerian medicinal plant.</title>
        <authorList>
            <person name="Ezeobiora C.E."/>
            <person name="Igbokwe N.H."/>
            <person name="Amin D.H."/>
            <person name="Mendie U.E."/>
        </authorList>
    </citation>
    <scope>NUCLEOTIDE SEQUENCE [LARGE SCALE GENOMIC DNA]</scope>
    <source>
        <strain evidence="6 7">PGLac3</strain>
    </source>
</reference>
<organism evidence="6 7">
    <name type="scientific">Saccharopolyspora cebuensis</name>
    <dbReference type="NCBI Taxonomy" id="418759"/>
    <lineage>
        <taxon>Bacteria</taxon>
        <taxon>Bacillati</taxon>
        <taxon>Actinomycetota</taxon>
        <taxon>Actinomycetes</taxon>
        <taxon>Pseudonocardiales</taxon>
        <taxon>Pseudonocardiaceae</taxon>
        <taxon>Saccharopolyspora</taxon>
    </lineage>
</organism>
<dbReference type="InterPro" id="IPR030678">
    <property type="entry name" value="Peptide/Ni-bd"/>
</dbReference>
<dbReference type="RefSeq" id="WP_345355081.1">
    <property type="nucleotide sequence ID" value="NZ_BAABII010000001.1"/>
</dbReference>
<gene>
    <name evidence="6" type="ORF">AB8O55_28055</name>
</gene>
<dbReference type="PANTHER" id="PTHR30290:SF9">
    <property type="entry name" value="OLIGOPEPTIDE-BINDING PROTEIN APPA"/>
    <property type="match status" value="1"/>
</dbReference>
<feature type="domain" description="Solute-binding protein family 5" evidence="5">
    <location>
        <begin position="75"/>
        <end position="431"/>
    </location>
</feature>
<keyword evidence="3 4" id="KW-0732">Signal</keyword>
<feature type="signal peptide" evidence="4">
    <location>
        <begin position="1"/>
        <end position="23"/>
    </location>
</feature>
<evidence type="ECO:0000256" key="3">
    <source>
        <dbReference type="ARBA" id="ARBA00022729"/>
    </source>
</evidence>
<accession>A0ABV4CTJ2</accession>
<dbReference type="PROSITE" id="PS51257">
    <property type="entry name" value="PROKAR_LIPOPROTEIN"/>
    <property type="match status" value="1"/>
</dbReference>
<dbReference type="PANTHER" id="PTHR30290">
    <property type="entry name" value="PERIPLASMIC BINDING COMPONENT OF ABC TRANSPORTER"/>
    <property type="match status" value="1"/>
</dbReference>
<dbReference type="SUPFAM" id="SSF53850">
    <property type="entry name" value="Periplasmic binding protein-like II"/>
    <property type="match status" value="1"/>
</dbReference>
<dbReference type="Gene3D" id="3.40.190.10">
    <property type="entry name" value="Periplasmic binding protein-like II"/>
    <property type="match status" value="1"/>
</dbReference>
<keyword evidence="2" id="KW-0813">Transport</keyword>
<comment type="caution">
    <text evidence="6">The sequence shown here is derived from an EMBL/GenBank/DDBJ whole genome shotgun (WGS) entry which is preliminary data.</text>
</comment>
<dbReference type="PIRSF" id="PIRSF002741">
    <property type="entry name" value="MppA"/>
    <property type="match status" value="1"/>
</dbReference>
<evidence type="ECO:0000256" key="4">
    <source>
        <dbReference type="SAM" id="SignalP"/>
    </source>
</evidence>
<evidence type="ECO:0000256" key="1">
    <source>
        <dbReference type="ARBA" id="ARBA00005695"/>
    </source>
</evidence>
<dbReference type="Gene3D" id="3.90.76.10">
    <property type="entry name" value="Dipeptide-binding Protein, Domain 1"/>
    <property type="match status" value="1"/>
</dbReference>